<evidence type="ECO:0000256" key="1">
    <source>
        <dbReference type="SAM" id="MobiDB-lite"/>
    </source>
</evidence>
<dbReference type="EMBL" id="FR695873">
    <property type="protein sequence ID" value="CBX29958.1"/>
    <property type="molecule type" value="Genomic_DNA"/>
</dbReference>
<reference evidence="2" key="1">
    <citation type="journal article" date="2011" name="Environ. Microbiol.">
        <title>Genomic insights into the metabolic potential of the polycyclic aromatic hydrocarbon degrading sulfate-reducing Deltaproteobacterium N47.</title>
        <authorList>
            <person name="Bergmann F."/>
            <person name="Selesi D."/>
            <person name="Weinmaier T."/>
            <person name="Tischler P."/>
            <person name="Rattei T."/>
            <person name="Meckenstock R.U."/>
        </authorList>
    </citation>
    <scope>NUCLEOTIDE SEQUENCE</scope>
</reference>
<feature type="region of interest" description="Disordered" evidence="1">
    <location>
        <begin position="25"/>
        <end position="44"/>
    </location>
</feature>
<evidence type="ECO:0000313" key="2">
    <source>
        <dbReference type="EMBL" id="CBX29958.1"/>
    </source>
</evidence>
<proteinExistence type="predicted"/>
<gene>
    <name evidence="2" type="ORF">N47_F16530</name>
</gene>
<organism evidence="2">
    <name type="scientific">uncultured Desulfobacterium sp</name>
    <dbReference type="NCBI Taxonomy" id="201089"/>
    <lineage>
        <taxon>Bacteria</taxon>
        <taxon>Pseudomonadati</taxon>
        <taxon>Thermodesulfobacteriota</taxon>
        <taxon>Desulfobacteria</taxon>
        <taxon>Desulfobacterales</taxon>
        <taxon>Desulfobacteriaceae</taxon>
        <taxon>Desulfobacterium</taxon>
        <taxon>environmental samples</taxon>
    </lineage>
</organism>
<sequence length="44" mass="4933">MHNSGQDIRWLFFLLKTGLTGCCRPAGSRTGKKPSPFSYQLMNS</sequence>
<name>E1YHB4_9BACT</name>
<protein>
    <submittedName>
        <fullName evidence="2">Uncharacterized protein</fullName>
    </submittedName>
</protein>
<accession>E1YHB4</accession>
<dbReference type="AlphaFoldDB" id="E1YHB4"/>